<accession>A0ABZ2K6Q3</accession>
<dbReference type="Proteomes" id="UP001379533">
    <property type="component" value="Chromosome"/>
</dbReference>
<dbReference type="NCBIfam" id="NF047593">
    <property type="entry name" value="IS66_ISAeme5_TnpA"/>
    <property type="match status" value="1"/>
</dbReference>
<gene>
    <name evidence="1" type="ORF">LZC95_48950</name>
</gene>
<dbReference type="RefSeq" id="WP_394844970.1">
    <property type="nucleotide sequence ID" value="NZ_CP089982.1"/>
</dbReference>
<proteinExistence type="predicted"/>
<protein>
    <recommendedName>
        <fullName evidence="3">Transposase</fullName>
    </recommendedName>
</protein>
<organism evidence="1 2">
    <name type="scientific">Pendulispora brunnea</name>
    <dbReference type="NCBI Taxonomy" id="2905690"/>
    <lineage>
        <taxon>Bacteria</taxon>
        <taxon>Pseudomonadati</taxon>
        <taxon>Myxococcota</taxon>
        <taxon>Myxococcia</taxon>
        <taxon>Myxococcales</taxon>
        <taxon>Sorangiineae</taxon>
        <taxon>Pendulisporaceae</taxon>
        <taxon>Pendulispora</taxon>
    </lineage>
</organism>
<sequence>MRKRAKRPEWEKRIAGWKASGESAADYAKKHGWNPRTLIWWDRRIAAESKAAEAVKGFVEIIPSEETFAAKMPVEKAVAMLSSSTPYRDVEVILRSGRVLRVQTGGSAAALRDLLGVLEES</sequence>
<name>A0ABZ2K6Q3_9BACT</name>
<evidence type="ECO:0008006" key="3">
    <source>
        <dbReference type="Google" id="ProtNLM"/>
    </source>
</evidence>
<dbReference type="EMBL" id="CP089982">
    <property type="protein sequence ID" value="WXA94363.1"/>
    <property type="molecule type" value="Genomic_DNA"/>
</dbReference>
<evidence type="ECO:0000313" key="1">
    <source>
        <dbReference type="EMBL" id="WXA94363.1"/>
    </source>
</evidence>
<keyword evidence="2" id="KW-1185">Reference proteome</keyword>
<reference evidence="1 2" key="1">
    <citation type="submission" date="2021-12" db="EMBL/GenBank/DDBJ databases">
        <title>Discovery of the Pendulisporaceae a myxobacterial family with distinct sporulation behavior and unique specialized metabolism.</title>
        <authorList>
            <person name="Garcia R."/>
            <person name="Popoff A."/>
            <person name="Bader C.D."/>
            <person name="Loehr J."/>
            <person name="Walesch S."/>
            <person name="Walt C."/>
            <person name="Boldt J."/>
            <person name="Bunk B."/>
            <person name="Haeckl F.J.F.P.J."/>
            <person name="Gunesch A.P."/>
            <person name="Birkelbach J."/>
            <person name="Nuebel U."/>
            <person name="Pietschmann T."/>
            <person name="Bach T."/>
            <person name="Mueller R."/>
        </authorList>
    </citation>
    <scope>NUCLEOTIDE SEQUENCE [LARGE SCALE GENOMIC DNA]</scope>
    <source>
        <strain evidence="1 2">MSr12523</strain>
    </source>
</reference>
<evidence type="ECO:0000313" key="2">
    <source>
        <dbReference type="Proteomes" id="UP001379533"/>
    </source>
</evidence>